<evidence type="ECO:0008006" key="4">
    <source>
        <dbReference type="Google" id="ProtNLM"/>
    </source>
</evidence>
<feature type="compositionally biased region" description="Basic and acidic residues" evidence="1">
    <location>
        <begin position="135"/>
        <end position="150"/>
    </location>
</feature>
<dbReference type="GO" id="GO:0005634">
    <property type="term" value="C:nucleus"/>
    <property type="evidence" value="ECO:0007669"/>
    <property type="project" value="TreeGrafter"/>
</dbReference>
<evidence type="ECO:0000313" key="2">
    <source>
        <dbReference type="EMBL" id="KAH3888450.1"/>
    </source>
</evidence>
<comment type="caution">
    <text evidence="2">The sequence shown here is derived from an EMBL/GenBank/DDBJ whole genome shotgun (WGS) entry which is preliminary data.</text>
</comment>
<proteinExistence type="predicted"/>
<sequence length="347" mass="38536">MEEHHEIFCGLLLEMNRDDSTAAMASLASYAEESDDENEDEASSEQMKSAVDTISDEEHDTPKQTPSQPKSSVPSSLLDDENSHSDMGSHNKKKAKKRKAKLVSYGADDMDESSAEEEEEEDGSEEEGHSGNSEGHGKAVVEGKVRHSSLDVEQASSLSRSMLNKSMDEIELPPEPPTKCSKQLQEKIAALHERKLKEGLNLNKTIQNRVDFRNPSIYEKLIEFCGIDEKGTNYPPELYDPSIWGKESLYDALDKVQKQDMEKREKERKERTKVEFVTATKKPGAKTEIISITDDKKRKSKWDEPSQTTAGRGVDNVNKSSAVNVTAQVSGTKSTVIPATGSISKKK</sequence>
<name>A0A9D4S2S7_DREPO</name>
<feature type="region of interest" description="Disordered" evidence="1">
    <location>
        <begin position="287"/>
        <end position="319"/>
    </location>
</feature>
<dbReference type="PANTHER" id="PTHR13464:SF0">
    <property type="entry name" value="SAP30-BINDING PROTEIN"/>
    <property type="match status" value="1"/>
</dbReference>
<feature type="compositionally biased region" description="Acidic residues" evidence="1">
    <location>
        <begin position="32"/>
        <end position="43"/>
    </location>
</feature>
<feature type="compositionally biased region" description="Basic and acidic residues" evidence="1">
    <location>
        <begin position="293"/>
        <end position="304"/>
    </location>
</feature>
<gene>
    <name evidence="2" type="ORF">DPMN_012485</name>
</gene>
<dbReference type="AlphaFoldDB" id="A0A9D4S2S7"/>
<evidence type="ECO:0000313" key="3">
    <source>
        <dbReference type="Proteomes" id="UP000828390"/>
    </source>
</evidence>
<reference evidence="2" key="2">
    <citation type="submission" date="2020-11" db="EMBL/GenBank/DDBJ databases">
        <authorList>
            <person name="McCartney M.A."/>
            <person name="Auch B."/>
            <person name="Kono T."/>
            <person name="Mallez S."/>
            <person name="Becker A."/>
            <person name="Gohl D.M."/>
            <person name="Silverstein K.A.T."/>
            <person name="Koren S."/>
            <person name="Bechman K.B."/>
            <person name="Herman A."/>
            <person name="Abrahante J.E."/>
            <person name="Garbe J."/>
        </authorList>
    </citation>
    <scope>NUCLEOTIDE SEQUENCE</scope>
    <source>
        <strain evidence="2">Duluth1</strain>
        <tissue evidence="2">Whole animal</tissue>
    </source>
</reference>
<dbReference type="PANTHER" id="PTHR13464">
    <property type="entry name" value="TRANSCRIPTIONAL REGULATOR PROTEIN HCNGP"/>
    <property type="match status" value="1"/>
</dbReference>
<protein>
    <recommendedName>
        <fullName evidence="4">SAP30-binding protein</fullName>
    </recommendedName>
</protein>
<dbReference type="Pfam" id="PF07818">
    <property type="entry name" value="HCNGP"/>
    <property type="match status" value="1"/>
</dbReference>
<feature type="compositionally biased region" description="Basic residues" evidence="1">
    <location>
        <begin position="90"/>
        <end position="101"/>
    </location>
</feature>
<feature type="region of interest" description="Disordered" evidence="1">
    <location>
        <begin position="24"/>
        <end position="157"/>
    </location>
</feature>
<reference evidence="2" key="1">
    <citation type="journal article" date="2019" name="bioRxiv">
        <title>The Genome of the Zebra Mussel, Dreissena polymorpha: A Resource for Invasive Species Research.</title>
        <authorList>
            <person name="McCartney M.A."/>
            <person name="Auch B."/>
            <person name="Kono T."/>
            <person name="Mallez S."/>
            <person name="Zhang Y."/>
            <person name="Obille A."/>
            <person name="Becker A."/>
            <person name="Abrahante J.E."/>
            <person name="Garbe J."/>
            <person name="Badalamenti J.P."/>
            <person name="Herman A."/>
            <person name="Mangelson H."/>
            <person name="Liachko I."/>
            <person name="Sullivan S."/>
            <person name="Sone E.D."/>
            <person name="Koren S."/>
            <person name="Silverstein K.A.T."/>
            <person name="Beckman K.B."/>
            <person name="Gohl D.M."/>
        </authorList>
    </citation>
    <scope>NUCLEOTIDE SEQUENCE</scope>
    <source>
        <strain evidence="2">Duluth1</strain>
        <tissue evidence="2">Whole animal</tissue>
    </source>
</reference>
<keyword evidence="3" id="KW-1185">Reference proteome</keyword>
<dbReference type="GO" id="GO:0006355">
    <property type="term" value="P:regulation of DNA-templated transcription"/>
    <property type="evidence" value="ECO:0007669"/>
    <property type="project" value="InterPro"/>
</dbReference>
<evidence type="ECO:0000256" key="1">
    <source>
        <dbReference type="SAM" id="MobiDB-lite"/>
    </source>
</evidence>
<organism evidence="2 3">
    <name type="scientific">Dreissena polymorpha</name>
    <name type="common">Zebra mussel</name>
    <name type="synonym">Mytilus polymorpha</name>
    <dbReference type="NCBI Taxonomy" id="45954"/>
    <lineage>
        <taxon>Eukaryota</taxon>
        <taxon>Metazoa</taxon>
        <taxon>Spiralia</taxon>
        <taxon>Lophotrochozoa</taxon>
        <taxon>Mollusca</taxon>
        <taxon>Bivalvia</taxon>
        <taxon>Autobranchia</taxon>
        <taxon>Heteroconchia</taxon>
        <taxon>Euheterodonta</taxon>
        <taxon>Imparidentia</taxon>
        <taxon>Neoheterodontei</taxon>
        <taxon>Myida</taxon>
        <taxon>Dreissenoidea</taxon>
        <taxon>Dreissenidae</taxon>
        <taxon>Dreissena</taxon>
    </lineage>
</organism>
<dbReference type="InterPro" id="IPR012479">
    <property type="entry name" value="SAP30BP"/>
</dbReference>
<accession>A0A9D4S2S7</accession>
<dbReference type="EMBL" id="JAIWYP010000001">
    <property type="protein sequence ID" value="KAH3888450.1"/>
    <property type="molecule type" value="Genomic_DNA"/>
</dbReference>
<feature type="compositionally biased region" description="Acidic residues" evidence="1">
    <location>
        <begin position="108"/>
        <end position="125"/>
    </location>
</feature>
<feature type="compositionally biased region" description="Polar residues" evidence="1">
    <location>
        <begin position="63"/>
        <end position="75"/>
    </location>
</feature>
<dbReference type="Proteomes" id="UP000828390">
    <property type="component" value="Unassembled WGS sequence"/>
</dbReference>